<dbReference type="EMBL" id="WJXW01000012">
    <property type="protein sequence ID" value="KAF9731267.1"/>
    <property type="molecule type" value="Genomic_DNA"/>
</dbReference>
<comment type="caution">
    <text evidence="2">The sequence shown here is derived from an EMBL/GenBank/DDBJ whole genome shotgun (WGS) entry which is preliminary data.</text>
</comment>
<proteinExistence type="predicted"/>
<keyword evidence="3" id="KW-1185">Reference proteome</keyword>
<evidence type="ECO:0000256" key="1">
    <source>
        <dbReference type="SAM" id="MobiDB-lite"/>
    </source>
</evidence>
<gene>
    <name evidence="2" type="ORF">PMIN01_10284</name>
</gene>
<dbReference type="Proteomes" id="UP000756921">
    <property type="component" value="Unassembled WGS sequence"/>
</dbReference>
<feature type="region of interest" description="Disordered" evidence="1">
    <location>
        <begin position="110"/>
        <end position="141"/>
    </location>
</feature>
<feature type="compositionally biased region" description="Pro residues" evidence="1">
    <location>
        <begin position="73"/>
        <end position="83"/>
    </location>
</feature>
<organism evidence="2 3">
    <name type="scientific">Paraphaeosphaeria minitans</name>
    <dbReference type="NCBI Taxonomy" id="565426"/>
    <lineage>
        <taxon>Eukaryota</taxon>
        <taxon>Fungi</taxon>
        <taxon>Dikarya</taxon>
        <taxon>Ascomycota</taxon>
        <taxon>Pezizomycotina</taxon>
        <taxon>Dothideomycetes</taxon>
        <taxon>Pleosporomycetidae</taxon>
        <taxon>Pleosporales</taxon>
        <taxon>Massarineae</taxon>
        <taxon>Didymosphaeriaceae</taxon>
        <taxon>Paraphaeosphaeria</taxon>
    </lineage>
</organism>
<evidence type="ECO:0000313" key="2">
    <source>
        <dbReference type="EMBL" id="KAF9731267.1"/>
    </source>
</evidence>
<protein>
    <submittedName>
        <fullName evidence="2">Uncharacterized protein</fullName>
    </submittedName>
</protein>
<accession>A0A9P6G8W3</accession>
<reference evidence="2" key="1">
    <citation type="journal article" date="2020" name="Mol. Plant Microbe Interact.">
        <title>Genome Sequence of the Biocontrol Agent Coniothyrium minitans strain Conio (IMI 134523).</title>
        <authorList>
            <person name="Patel D."/>
            <person name="Shittu T.A."/>
            <person name="Baroncelli R."/>
            <person name="Muthumeenakshi S."/>
            <person name="Osborne T.H."/>
            <person name="Janganan T.K."/>
            <person name="Sreenivasaprasad S."/>
        </authorList>
    </citation>
    <scope>NUCLEOTIDE SEQUENCE</scope>
    <source>
        <strain evidence="2">Conio</strain>
    </source>
</reference>
<dbReference type="AlphaFoldDB" id="A0A9P6G8W3"/>
<evidence type="ECO:0000313" key="3">
    <source>
        <dbReference type="Proteomes" id="UP000756921"/>
    </source>
</evidence>
<name>A0A9P6G8W3_9PLEO</name>
<sequence>MVRLMHDDSTEASGRASEASDKPAPSNQPCGETVVRRPRGYAVVAQETQPYNVLQDGCLTLRSVASRTADPPTWTPPSPSPHPTPDEQQPFPDSLAIIWRHKKPHLVLVHPHLKGPHHGSSNAILPAQPSPRVSPRYPPLL</sequence>
<feature type="region of interest" description="Disordered" evidence="1">
    <location>
        <begin position="1"/>
        <end position="35"/>
    </location>
</feature>
<dbReference type="OrthoDB" id="10597168at2759"/>
<feature type="region of interest" description="Disordered" evidence="1">
    <location>
        <begin position="63"/>
        <end position="93"/>
    </location>
</feature>